<dbReference type="EMBL" id="KZ857392">
    <property type="protein sequence ID" value="RDX52058.1"/>
    <property type="molecule type" value="Genomic_DNA"/>
</dbReference>
<dbReference type="Proteomes" id="UP000256964">
    <property type="component" value="Unassembled WGS sequence"/>
</dbReference>
<feature type="region of interest" description="Disordered" evidence="1">
    <location>
        <begin position="1"/>
        <end position="22"/>
    </location>
</feature>
<dbReference type="AlphaFoldDB" id="A0A371DHR4"/>
<protein>
    <submittedName>
        <fullName evidence="2">Uncharacterized protein</fullName>
    </submittedName>
</protein>
<feature type="compositionally biased region" description="Low complexity" evidence="1">
    <location>
        <begin position="1"/>
        <end position="12"/>
    </location>
</feature>
<sequence length="213" mass="23323">MAGLHKASLSSKHLSRGPCSETLPANSVRRPCICRNKLQSPRTITSSTRQSWSLTTIRVHLRGHAPSVRAYSHVYRGISPAQSTYNFCASAHPISEWPNAHRGAGSHDPLIAASVPAGSVDPIQRALLRRRGCCRASSLAVRMPASPVTSTYFQNCRHSQHLCHLSRTSQYQCVTALGVYPSVPHGKHEQQALQLCRLCHRSLRSPPNAALLP</sequence>
<organism evidence="2 3">
    <name type="scientific">Lentinus brumalis</name>
    <dbReference type="NCBI Taxonomy" id="2498619"/>
    <lineage>
        <taxon>Eukaryota</taxon>
        <taxon>Fungi</taxon>
        <taxon>Dikarya</taxon>
        <taxon>Basidiomycota</taxon>
        <taxon>Agaricomycotina</taxon>
        <taxon>Agaricomycetes</taxon>
        <taxon>Polyporales</taxon>
        <taxon>Polyporaceae</taxon>
        <taxon>Lentinus</taxon>
    </lineage>
</organism>
<accession>A0A371DHR4</accession>
<evidence type="ECO:0000313" key="2">
    <source>
        <dbReference type="EMBL" id="RDX52058.1"/>
    </source>
</evidence>
<name>A0A371DHR4_9APHY</name>
<reference evidence="2 3" key="1">
    <citation type="journal article" date="2018" name="Biotechnol. Biofuels">
        <title>Integrative visual omics of the white-rot fungus Polyporus brumalis exposes the biotechnological potential of its oxidative enzymes for delignifying raw plant biomass.</title>
        <authorList>
            <person name="Miyauchi S."/>
            <person name="Rancon A."/>
            <person name="Drula E."/>
            <person name="Hage H."/>
            <person name="Chaduli D."/>
            <person name="Favel A."/>
            <person name="Grisel S."/>
            <person name="Henrissat B."/>
            <person name="Herpoel-Gimbert I."/>
            <person name="Ruiz-Duenas F.J."/>
            <person name="Chevret D."/>
            <person name="Hainaut M."/>
            <person name="Lin J."/>
            <person name="Wang M."/>
            <person name="Pangilinan J."/>
            <person name="Lipzen A."/>
            <person name="Lesage-Meessen L."/>
            <person name="Navarro D."/>
            <person name="Riley R."/>
            <person name="Grigoriev I.V."/>
            <person name="Zhou S."/>
            <person name="Raouche S."/>
            <person name="Rosso M.N."/>
        </authorList>
    </citation>
    <scope>NUCLEOTIDE SEQUENCE [LARGE SCALE GENOMIC DNA]</scope>
    <source>
        <strain evidence="2 3">BRFM 1820</strain>
    </source>
</reference>
<keyword evidence="3" id="KW-1185">Reference proteome</keyword>
<evidence type="ECO:0000313" key="3">
    <source>
        <dbReference type="Proteomes" id="UP000256964"/>
    </source>
</evidence>
<proteinExistence type="predicted"/>
<evidence type="ECO:0000256" key="1">
    <source>
        <dbReference type="SAM" id="MobiDB-lite"/>
    </source>
</evidence>
<gene>
    <name evidence="2" type="ORF">OH76DRAFT_242360</name>
</gene>